<dbReference type="AlphaFoldDB" id="A0A6P8THB5"/>
<protein>
    <submittedName>
        <fullName evidence="4">Zinc finger BED domain-containing protein 1-like</fullName>
    </submittedName>
</protein>
<dbReference type="Proteomes" id="UP000515161">
    <property type="component" value="Unplaced"/>
</dbReference>
<accession>A0A6P8THB5</accession>
<dbReference type="InterPro" id="IPR008906">
    <property type="entry name" value="HATC_C_dom"/>
</dbReference>
<evidence type="ECO:0000313" key="3">
    <source>
        <dbReference type="Proteomes" id="UP000515161"/>
    </source>
</evidence>
<dbReference type="InParanoid" id="A0A6P8THB5"/>
<keyword evidence="3" id="KW-1185">Reference proteome</keyword>
<dbReference type="OrthoDB" id="10050977at2759"/>
<dbReference type="SUPFAM" id="SSF53098">
    <property type="entry name" value="Ribonuclease H-like"/>
    <property type="match status" value="1"/>
</dbReference>
<dbReference type="InterPro" id="IPR012337">
    <property type="entry name" value="RNaseH-like_sf"/>
</dbReference>
<reference evidence="4" key="1">
    <citation type="submission" date="2025-08" db="UniProtKB">
        <authorList>
            <consortium name="RefSeq"/>
        </authorList>
    </citation>
    <scope>IDENTIFICATION</scope>
</reference>
<proteinExistence type="predicted"/>
<name>A0A6P8THB5_GYMAC</name>
<dbReference type="InterPro" id="IPR052035">
    <property type="entry name" value="ZnF_BED_domain_contain"/>
</dbReference>
<organism evidence="3 4">
    <name type="scientific">Gymnodraco acuticeps</name>
    <name type="common">Antarctic dragonfish</name>
    <dbReference type="NCBI Taxonomy" id="8218"/>
    <lineage>
        <taxon>Eukaryota</taxon>
        <taxon>Metazoa</taxon>
        <taxon>Chordata</taxon>
        <taxon>Craniata</taxon>
        <taxon>Vertebrata</taxon>
        <taxon>Euteleostomi</taxon>
        <taxon>Actinopterygii</taxon>
        <taxon>Neopterygii</taxon>
        <taxon>Teleostei</taxon>
        <taxon>Neoteleostei</taxon>
        <taxon>Acanthomorphata</taxon>
        <taxon>Eupercaria</taxon>
        <taxon>Perciformes</taxon>
        <taxon>Notothenioidei</taxon>
        <taxon>Bathydraconidae</taxon>
        <taxon>Gymnodraco</taxon>
    </lineage>
</organism>
<dbReference type="GO" id="GO:0046983">
    <property type="term" value="F:protein dimerization activity"/>
    <property type="evidence" value="ECO:0007669"/>
    <property type="project" value="InterPro"/>
</dbReference>
<dbReference type="KEGG" id="gacu:117540702"/>
<evidence type="ECO:0000313" key="4">
    <source>
        <dbReference type="RefSeq" id="XP_034063379.1"/>
    </source>
</evidence>
<dbReference type="PANTHER" id="PTHR46481:SF9">
    <property type="entry name" value="ZINC FINGER BED DOMAIN-CONTAINING PROTEIN 1-LIKE"/>
    <property type="match status" value="1"/>
</dbReference>
<dbReference type="RefSeq" id="XP_034063379.1">
    <property type="nucleotide sequence ID" value="XM_034207488.1"/>
</dbReference>
<gene>
    <name evidence="4" type="primary">LOC117540702</name>
</gene>
<feature type="region of interest" description="Disordered" evidence="1">
    <location>
        <begin position="271"/>
        <end position="296"/>
    </location>
</feature>
<feature type="domain" description="HAT C-terminal dimerisation" evidence="2">
    <location>
        <begin position="329"/>
        <end position="409"/>
    </location>
</feature>
<dbReference type="Pfam" id="PF05699">
    <property type="entry name" value="Dimer_Tnp_hAT"/>
    <property type="match status" value="1"/>
</dbReference>
<sequence length="409" mass="46072">MCLQTSYFPDDHTGEVIAQGLQDSLASWKLREDRLVCMTTDSGSNMIKALRLTEWPNLQCFGHRLHNAIMNGMKDPRIDRAIGVCKKVVSAFSFSWKKRRDMAVVQAELGLPSHNLITESLTRWGSRPLMVERLLEQEKAIAQVLGADKKSRHLVPTWQDIDMLESINKAVSPLKEFTDALSGEAYVSVSYLKPVIHLLNNSLLQPEEGETELTKQIKSNILNYLNNKYNDPVTQELLDMASLMDPRFRTTYIADDEVDGIKKRAVPELMSLPAEKSKSQPGTSVQDLHQEETAEPVTKKKKTLASFFKNKTLTVLSTSQSEQDKIEAELSSYLLSSETDPDTDPLQWWKLHEANFPRLSNLAKKYFSIPATSAPSERVFSTGGNIVTCQRACLKPEAVDRLVFLAKNL</sequence>
<evidence type="ECO:0000256" key="1">
    <source>
        <dbReference type="SAM" id="MobiDB-lite"/>
    </source>
</evidence>
<dbReference type="GeneID" id="117540702"/>
<evidence type="ECO:0000259" key="2">
    <source>
        <dbReference type="Pfam" id="PF05699"/>
    </source>
</evidence>
<dbReference type="PANTHER" id="PTHR46481">
    <property type="entry name" value="ZINC FINGER BED DOMAIN-CONTAINING PROTEIN 4"/>
    <property type="match status" value="1"/>
</dbReference>